<protein>
    <submittedName>
        <fullName evidence="1">Uncharacterized protein</fullName>
    </submittedName>
</protein>
<reference evidence="1 2" key="1">
    <citation type="submission" date="2020-04" db="EMBL/GenBank/DDBJ databases">
        <title>Genome-Wide Identification of 5-Methylcytosine Sites in Bacterial Genomes By High-Throughput Sequencing of MspJI Restriction Fragments.</title>
        <authorList>
            <person name="Wu V."/>
        </authorList>
    </citation>
    <scope>NUCLEOTIDE SEQUENCE [LARGE SCALE GENOMIC DNA]</scope>
    <source>
        <strain evidence="1 2">NEB122</strain>
    </source>
</reference>
<name>A0A7Z2V747_XANCA</name>
<accession>A0A7Z2V747</accession>
<dbReference type="RefSeq" id="WP_168968091.1">
    <property type="nucleotide sequence ID" value="NZ_CP051651.1"/>
</dbReference>
<dbReference type="Proteomes" id="UP000503498">
    <property type="component" value="Chromosome"/>
</dbReference>
<gene>
    <name evidence="1" type="ORF">HG421_00670</name>
</gene>
<dbReference type="AlphaFoldDB" id="A0A7Z2V747"/>
<reference evidence="1 2" key="2">
    <citation type="submission" date="2020-04" db="EMBL/GenBank/DDBJ databases">
        <authorList>
            <person name="Fomenkov A."/>
            <person name="Anton B.P."/>
            <person name="Roberts R.J."/>
        </authorList>
    </citation>
    <scope>NUCLEOTIDE SEQUENCE [LARGE SCALE GENOMIC DNA]</scope>
    <source>
        <strain evidence="1 2">NEB122</strain>
    </source>
</reference>
<evidence type="ECO:0000313" key="2">
    <source>
        <dbReference type="Proteomes" id="UP000503498"/>
    </source>
</evidence>
<dbReference type="EMBL" id="CP051651">
    <property type="protein sequence ID" value="QJD66257.1"/>
    <property type="molecule type" value="Genomic_DNA"/>
</dbReference>
<organism evidence="1 2">
    <name type="scientific">Xanthomonas campestris pv. badrii</name>
    <dbReference type="NCBI Taxonomy" id="149696"/>
    <lineage>
        <taxon>Bacteria</taxon>
        <taxon>Pseudomonadati</taxon>
        <taxon>Pseudomonadota</taxon>
        <taxon>Gammaproteobacteria</taxon>
        <taxon>Lysobacterales</taxon>
        <taxon>Lysobacteraceae</taxon>
        <taxon>Xanthomonas</taxon>
    </lineage>
</organism>
<sequence>MAADELSETVGAYVPMKQVTNEGHEIPVQAGHAWNELRRGGRDPSSTVVMDAWANGPAVRLKDSAWSGATIQKNPWSMDKGGAESLKETLEHWIPLLHPDRSQSTAANLREKQKEPTSWIKYGEPQVVSPEFASRVREVLSRCPEEQRRKIASRMIQETYGMDTDTPAHQSAVESVLAAATQLDSLPRPPVVPPEH</sequence>
<proteinExistence type="predicted"/>
<evidence type="ECO:0000313" key="1">
    <source>
        <dbReference type="EMBL" id="QJD66257.1"/>
    </source>
</evidence>